<organism evidence="1 2">
    <name type="scientific">Cladophialophora carrionii</name>
    <dbReference type="NCBI Taxonomy" id="86049"/>
    <lineage>
        <taxon>Eukaryota</taxon>
        <taxon>Fungi</taxon>
        <taxon>Dikarya</taxon>
        <taxon>Ascomycota</taxon>
        <taxon>Pezizomycotina</taxon>
        <taxon>Eurotiomycetes</taxon>
        <taxon>Chaetothyriomycetidae</taxon>
        <taxon>Chaetothyriales</taxon>
        <taxon>Herpotrichiellaceae</taxon>
        <taxon>Cladophialophora</taxon>
    </lineage>
</organism>
<reference evidence="2" key="1">
    <citation type="submission" date="2015-07" db="EMBL/GenBank/DDBJ databases">
        <authorList>
            <person name="Teixeira M.M."/>
            <person name="Souza R.C."/>
            <person name="Almeida L.G."/>
            <person name="Vicente V.A."/>
            <person name="de Hoog S."/>
            <person name="Bocca A.L."/>
            <person name="de Almeida S.R."/>
            <person name="Vasconcelos A.T."/>
            <person name="Felipe M.S."/>
        </authorList>
    </citation>
    <scope>NUCLEOTIDE SEQUENCE [LARGE SCALE GENOMIC DNA]</scope>
    <source>
        <strain evidence="2">KSF</strain>
    </source>
</reference>
<protein>
    <submittedName>
        <fullName evidence="1">Uncharacterized protein</fullName>
    </submittedName>
</protein>
<dbReference type="VEuPathDB" id="FungiDB:CLCR_01598"/>
<dbReference type="EMBL" id="LGRB01000019">
    <property type="protein sequence ID" value="OCT45626.1"/>
    <property type="molecule type" value="Genomic_DNA"/>
</dbReference>
<evidence type="ECO:0000313" key="1">
    <source>
        <dbReference type="EMBL" id="OCT45626.1"/>
    </source>
</evidence>
<sequence length="320" mass="35921">MTAHDETRRRSVSCYILQNDMAFFGTLSVASAVRDVLLFGGFPLTRERATCERIVVRLLREALQRDDVPAELLIWAIYTQTALHSKSDAVSPSVVAARICRSGTPRQSDPDDRRFQVAFPPRGVINISVRIPFRFLIVRQRNFNFNALDRSFLRDGRYQEYDYARLAVLDMERADPSIWGPMRYPRHPFAAETCAKLVTLPPGLTALYRTGSISYPVINALVMISRNIGSADLVSTNATVTDHARTLNMQNRISAAICIRLLQTFSLSLIKQVLLLAVSAYCFFRGGEPATWQNADGFVQVGCLRLMSQPLPDTDAKVML</sequence>
<comment type="caution">
    <text evidence="1">The sequence shown here is derived from an EMBL/GenBank/DDBJ whole genome shotgun (WGS) entry which is preliminary data.</text>
</comment>
<evidence type="ECO:0000313" key="2">
    <source>
        <dbReference type="Proteomes" id="UP000094526"/>
    </source>
</evidence>
<name>A0A1C1CAW3_9EURO</name>
<keyword evidence="2" id="KW-1185">Reference proteome</keyword>
<accession>A0A1C1CAW3</accession>
<proteinExistence type="predicted"/>
<gene>
    <name evidence="1" type="ORF">CLCR_01598</name>
</gene>
<dbReference type="VEuPathDB" id="FungiDB:G647_03532"/>
<dbReference type="Proteomes" id="UP000094526">
    <property type="component" value="Unassembled WGS sequence"/>
</dbReference>
<dbReference type="AlphaFoldDB" id="A0A1C1CAW3"/>